<dbReference type="EMBL" id="MFVH01000004">
    <property type="protein sequence ID" value="OGI92671.1"/>
    <property type="molecule type" value="Genomic_DNA"/>
</dbReference>
<evidence type="ECO:0000256" key="1">
    <source>
        <dbReference type="ARBA" id="ARBA00000077"/>
    </source>
</evidence>
<evidence type="ECO:0000256" key="11">
    <source>
        <dbReference type="ARBA" id="ARBA00022759"/>
    </source>
</evidence>
<evidence type="ECO:0000256" key="5">
    <source>
        <dbReference type="ARBA" id="ARBA00007383"/>
    </source>
</evidence>
<dbReference type="PANTHER" id="PTHR10954">
    <property type="entry name" value="RIBONUCLEASE H2 SUBUNIT A"/>
    <property type="match status" value="1"/>
</dbReference>
<feature type="binding site" evidence="14 15">
    <location>
        <position position="25"/>
    </location>
    <ligand>
        <name>a divalent metal cation</name>
        <dbReference type="ChEBI" id="CHEBI:60240"/>
    </ligand>
</feature>
<keyword evidence="10 14" id="KW-0479">Metal-binding</keyword>
<dbReference type="HAMAP" id="MF_00052_B">
    <property type="entry name" value="RNase_HII_B"/>
    <property type="match status" value="1"/>
</dbReference>
<keyword evidence="8 14" id="KW-0963">Cytoplasm</keyword>
<dbReference type="GO" id="GO:0030145">
    <property type="term" value="F:manganese ion binding"/>
    <property type="evidence" value="ECO:0007669"/>
    <property type="project" value="UniProtKB-UniRule"/>
</dbReference>
<feature type="binding site" evidence="14 15">
    <location>
        <position position="24"/>
    </location>
    <ligand>
        <name>a divalent metal cation</name>
        <dbReference type="ChEBI" id="CHEBI:60240"/>
    </ligand>
</feature>
<comment type="cofactor">
    <cofactor evidence="2">
        <name>Mg(2+)</name>
        <dbReference type="ChEBI" id="CHEBI:18420"/>
    </cofactor>
</comment>
<dbReference type="GO" id="GO:0004523">
    <property type="term" value="F:RNA-DNA hybrid ribonuclease activity"/>
    <property type="evidence" value="ECO:0007669"/>
    <property type="project" value="UniProtKB-UniRule"/>
</dbReference>
<evidence type="ECO:0000256" key="9">
    <source>
        <dbReference type="ARBA" id="ARBA00022722"/>
    </source>
</evidence>
<accession>A0A1F6XFF2</accession>
<dbReference type="GO" id="GO:0032299">
    <property type="term" value="C:ribonuclease H2 complex"/>
    <property type="evidence" value="ECO:0007669"/>
    <property type="project" value="TreeGrafter"/>
</dbReference>
<evidence type="ECO:0000256" key="7">
    <source>
        <dbReference type="ARBA" id="ARBA00019179"/>
    </source>
</evidence>
<feature type="binding site" evidence="14 15">
    <location>
        <position position="131"/>
    </location>
    <ligand>
        <name>a divalent metal cation</name>
        <dbReference type="ChEBI" id="CHEBI:60240"/>
    </ligand>
</feature>
<evidence type="ECO:0000256" key="15">
    <source>
        <dbReference type="PROSITE-ProRule" id="PRU01319"/>
    </source>
</evidence>
<dbReference type="PROSITE" id="PS51975">
    <property type="entry name" value="RNASE_H_2"/>
    <property type="match status" value="1"/>
</dbReference>
<keyword evidence="11 14" id="KW-0255">Endonuclease</keyword>
<dbReference type="PANTHER" id="PTHR10954:SF18">
    <property type="entry name" value="RIBONUCLEASE HII"/>
    <property type="match status" value="1"/>
</dbReference>
<dbReference type="SUPFAM" id="SSF53098">
    <property type="entry name" value="Ribonuclease H-like"/>
    <property type="match status" value="1"/>
</dbReference>
<evidence type="ECO:0000259" key="17">
    <source>
        <dbReference type="PROSITE" id="PS51975"/>
    </source>
</evidence>
<dbReference type="InterPro" id="IPR012337">
    <property type="entry name" value="RNaseH-like_sf"/>
</dbReference>
<keyword evidence="12 14" id="KW-0378">Hydrolase</keyword>
<reference evidence="18 19" key="1">
    <citation type="journal article" date="2016" name="Nat. Commun.">
        <title>Thousands of microbial genomes shed light on interconnected biogeochemical processes in an aquifer system.</title>
        <authorList>
            <person name="Anantharaman K."/>
            <person name="Brown C.T."/>
            <person name="Hug L.A."/>
            <person name="Sharon I."/>
            <person name="Castelle C.J."/>
            <person name="Probst A.J."/>
            <person name="Thomas B.C."/>
            <person name="Singh A."/>
            <person name="Wilkins M.J."/>
            <person name="Karaoz U."/>
            <person name="Brodie E.L."/>
            <person name="Williams K.H."/>
            <person name="Hubbard S.S."/>
            <person name="Banfield J.F."/>
        </authorList>
    </citation>
    <scope>NUCLEOTIDE SEQUENCE [LARGE SCALE GENOMIC DNA]</scope>
</reference>
<evidence type="ECO:0000256" key="14">
    <source>
        <dbReference type="HAMAP-Rule" id="MF_00052"/>
    </source>
</evidence>
<feature type="domain" description="RNase H type-2" evidence="17">
    <location>
        <begin position="18"/>
        <end position="215"/>
    </location>
</feature>
<protein>
    <recommendedName>
        <fullName evidence="7 14">Ribonuclease HII</fullName>
        <shortName evidence="14">RNase HII</shortName>
        <ecNumber evidence="6 14">3.1.26.4</ecNumber>
    </recommendedName>
</protein>
<keyword evidence="9 14" id="KW-0540">Nuclease</keyword>
<dbReference type="EC" id="3.1.26.4" evidence="6 14"/>
<dbReference type="NCBIfam" id="NF000595">
    <property type="entry name" value="PRK00015.1-3"/>
    <property type="match status" value="1"/>
</dbReference>
<evidence type="ECO:0000313" key="19">
    <source>
        <dbReference type="Proteomes" id="UP000179381"/>
    </source>
</evidence>
<dbReference type="InterPro" id="IPR024567">
    <property type="entry name" value="RNase_HII/HIII_dom"/>
</dbReference>
<dbReference type="GO" id="GO:0003723">
    <property type="term" value="F:RNA binding"/>
    <property type="evidence" value="ECO:0007669"/>
    <property type="project" value="UniProtKB-UniRule"/>
</dbReference>
<comment type="function">
    <text evidence="3 14 16">Endonuclease that specifically degrades the RNA of RNA-DNA hybrids.</text>
</comment>
<evidence type="ECO:0000256" key="4">
    <source>
        <dbReference type="ARBA" id="ARBA00004496"/>
    </source>
</evidence>
<comment type="similarity">
    <text evidence="5 14 16">Belongs to the RNase HII family.</text>
</comment>
<comment type="caution">
    <text evidence="18">The sequence shown here is derived from an EMBL/GenBank/DDBJ whole genome shotgun (WGS) entry which is preliminary data.</text>
</comment>
<sequence>MQFPDFKSELECFEKGYSLVLGCDEAGRGPVAGPVVAAACVLNRETIGKYRSKNKWYYRVRDSKTTTPEERKILVKEIFEHTLAYGVGEVWHEEIDKINIHQASLLAMRRAVEDLLQKAKSVKQKAFLFVDGRFKIPELSIEQKSVIDGDAKILSISAASIIAKVHRDNIMKRLDGKFPEYGFINHKGYSTKEHKLALKKFGLSAVHRRSFVKST</sequence>
<dbReference type="InterPro" id="IPR036397">
    <property type="entry name" value="RNaseH_sf"/>
</dbReference>
<comment type="catalytic activity">
    <reaction evidence="1 14 15 16">
        <text>Endonucleolytic cleavage to 5'-phosphomonoester.</text>
        <dbReference type="EC" id="3.1.26.4"/>
    </reaction>
</comment>
<evidence type="ECO:0000313" key="18">
    <source>
        <dbReference type="EMBL" id="OGI92671.1"/>
    </source>
</evidence>
<evidence type="ECO:0000256" key="12">
    <source>
        <dbReference type="ARBA" id="ARBA00022801"/>
    </source>
</evidence>
<evidence type="ECO:0000256" key="16">
    <source>
        <dbReference type="RuleBase" id="RU003515"/>
    </source>
</evidence>
<organism evidence="18 19">
    <name type="scientific">Candidatus Nomurabacteria bacterium RIFCSPLOWO2_01_FULL_46_18</name>
    <dbReference type="NCBI Taxonomy" id="1801783"/>
    <lineage>
        <taxon>Bacteria</taxon>
        <taxon>Candidatus Nomuraibacteriota</taxon>
    </lineage>
</organism>
<comment type="subcellular location">
    <subcellularLocation>
        <location evidence="4 14">Cytoplasm</location>
    </subcellularLocation>
</comment>
<evidence type="ECO:0000256" key="6">
    <source>
        <dbReference type="ARBA" id="ARBA00012180"/>
    </source>
</evidence>
<dbReference type="Gene3D" id="3.30.420.10">
    <property type="entry name" value="Ribonuclease H-like superfamily/Ribonuclease H"/>
    <property type="match status" value="1"/>
</dbReference>
<dbReference type="AlphaFoldDB" id="A0A1F6XFF2"/>
<name>A0A1F6XFF2_9BACT</name>
<gene>
    <name evidence="14" type="primary">rnhB</name>
    <name evidence="18" type="ORF">A2933_02590</name>
</gene>
<evidence type="ECO:0000256" key="13">
    <source>
        <dbReference type="ARBA" id="ARBA00023211"/>
    </source>
</evidence>
<dbReference type="CDD" id="cd07182">
    <property type="entry name" value="RNase_HII_bacteria_HII_like"/>
    <property type="match status" value="1"/>
</dbReference>
<proteinExistence type="inferred from homology"/>
<evidence type="ECO:0000256" key="8">
    <source>
        <dbReference type="ARBA" id="ARBA00022490"/>
    </source>
</evidence>
<dbReference type="GO" id="GO:0043137">
    <property type="term" value="P:DNA replication, removal of RNA primer"/>
    <property type="evidence" value="ECO:0007669"/>
    <property type="project" value="TreeGrafter"/>
</dbReference>
<dbReference type="InterPro" id="IPR001352">
    <property type="entry name" value="RNase_HII/HIII"/>
</dbReference>
<dbReference type="GO" id="GO:0006298">
    <property type="term" value="P:mismatch repair"/>
    <property type="evidence" value="ECO:0007669"/>
    <property type="project" value="TreeGrafter"/>
</dbReference>
<dbReference type="Pfam" id="PF01351">
    <property type="entry name" value="RNase_HII"/>
    <property type="match status" value="1"/>
</dbReference>
<keyword evidence="13 14" id="KW-0464">Manganese</keyword>
<evidence type="ECO:0000256" key="3">
    <source>
        <dbReference type="ARBA" id="ARBA00004065"/>
    </source>
</evidence>
<evidence type="ECO:0000256" key="10">
    <source>
        <dbReference type="ARBA" id="ARBA00022723"/>
    </source>
</evidence>
<dbReference type="InterPro" id="IPR022898">
    <property type="entry name" value="RNase_HII"/>
</dbReference>
<evidence type="ECO:0000256" key="2">
    <source>
        <dbReference type="ARBA" id="ARBA00001946"/>
    </source>
</evidence>
<dbReference type="Proteomes" id="UP000179381">
    <property type="component" value="Unassembled WGS sequence"/>
</dbReference>
<comment type="cofactor">
    <cofactor evidence="14 15">
        <name>Mn(2+)</name>
        <dbReference type="ChEBI" id="CHEBI:29035"/>
    </cofactor>
    <cofactor evidence="14 15">
        <name>Mg(2+)</name>
        <dbReference type="ChEBI" id="CHEBI:18420"/>
    </cofactor>
    <text evidence="14 15">Manganese or magnesium. Binds 1 divalent metal ion per monomer in the absence of substrate. May bind a second metal ion after substrate binding.</text>
</comment>
<dbReference type="GO" id="GO:0005737">
    <property type="term" value="C:cytoplasm"/>
    <property type="evidence" value="ECO:0007669"/>
    <property type="project" value="UniProtKB-SubCell"/>
</dbReference>